<evidence type="ECO:0000313" key="2">
    <source>
        <dbReference type="EMBL" id="GBP52557.1"/>
    </source>
</evidence>
<keyword evidence="3" id="KW-1185">Reference proteome</keyword>
<dbReference type="Proteomes" id="UP000299102">
    <property type="component" value="Unassembled WGS sequence"/>
</dbReference>
<evidence type="ECO:0000256" key="1">
    <source>
        <dbReference type="SAM" id="MobiDB-lite"/>
    </source>
</evidence>
<reference evidence="2 3" key="1">
    <citation type="journal article" date="2019" name="Commun. Biol.">
        <title>The bagworm genome reveals a unique fibroin gene that provides high tensile strength.</title>
        <authorList>
            <person name="Kono N."/>
            <person name="Nakamura H."/>
            <person name="Ohtoshi R."/>
            <person name="Tomita M."/>
            <person name="Numata K."/>
            <person name="Arakawa K."/>
        </authorList>
    </citation>
    <scope>NUCLEOTIDE SEQUENCE [LARGE SCALE GENOMIC DNA]</scope>
</reference>
<feature type="region of interest" description="Disordered" evidence="1">
    <location>
        <begin position="1"/>
        <end position="37"/>
    </location>
</feature>
<protein>
    <submittedName>
        <fullName evidence="2">Uncharacterized protein</fullName>
    </submittedName>
</protein>
<organism evidence="2 3">
    <name type="scientific">Eumeta variegata</name>
    <name type="common">Bagworm moth</name>
    <name type="synonym">Eumeta japonica</name>
    <dbReference type="NCBI Taxonomy" id="151549"/>
    <lineage>
        <taxon>Eukaryota</taxon>
        <taxon>Metazoa</taxon>
        <taxon>Ecdysozoa</taxon>
        <taxon>Arthropoda</taxon>
        <taxon>Hexapoda</taxon>
        <taxon>Insecta</taxon>
        <taxon>Pterygota</taxon>
        <taxon>Neoptera</taxon>
        <taxon>Endopterygota</taxon>
        <taxon>Lepidoptera</taxon>
        <taxon>Glossata</taxon>
        <taxon>Ditrysia</taxon>
        <taxon>Tineoidea</taxon>
        <taxon>Psychidae</taxon>
        <taxon>Oiketicinae</taxon>
        <taxon>Eumeta</taxon>
    </lineage>
</organism>
<dbReference type="OrthoDB" id="415822at2759"/>
<accession>A0A4C1WR31</accession>
<dbReference type="EMBL" id="BGZK01000605">
    <property type="protein sequence ID" value="GBP52557.1"/>
    <property type="molecule type" value="Genomic_DNA"/>
</dbReference>
<comment type="caution">
    <text evidence="2">The sequence shown here is derived from an EMBL/GenBank/DDBJ whole genome shotgun (WGS) entry which is preliminary data.</text>
</comment>
<sequence>MDTRIDADNESKVEEKPDNRPAERKQRTSPESTDKQKTITHILKEDAQVISKEPQEDLEIRDQNDVATKTVRESELDLVLTVEPYRYLSSQREMENGPLKSSFGLAKIVSVLFPQQREFNYPSVQCELEDILPITGDELIEVCNRVGNKKALRLDGMSNIALKTTIKAASALFLEIYKTCPIEDTFPRKWKQQRLVLLLKAINIHAVAAELKGRHHKPSLSTVTILRTVGNTVKTPLFLTNDERKEEPGNMFLYPRD</sequence>
<dbReference type="AlphaFoldDB" id="A0A4C1WR31"/>
<name>A0A4C1WR31_EUMVA</name>
<proteinExistence type="predicted"/>
<gene>
    <name evidence="2" type="ORF">EVAR_39080_1</name>
</gene>
<evidence type="ECO:0000313" key="3">
    <source>
        <dbReference type="Proteomes" id="UP000299102"/>
    </source>
</evidence>